<evidence type="ECO:0000313" key="1">
    <source>
        <dbReference type="EMBL" id="GFE53956.1"/>
    </source>
</evidence>
<protein>
    <submittedName>
        <fullName evidence="1">Uncharacterized protein</fullName>
    </submittedName>
</protein>
<organism evidence="1 2">
    <name type="scientific">Babesia ovis</name>
    <dbReference type="NCBI Taxonomy" id="5869"/>
    <lineage>
        <taxon>Eukaryota</taxon>
        <taxon>Sar</taxon>
        <taxon>Alveolata</taxon>
        <taxon>Apicomplexa</taxon>
        <taxon>Aconoidasida</taxon>
        <taxon>Piroplasmida</taxon>
        <taxon>Babesiidae</taxon>
        <taxon>Babesia</taxon>
    </lineage>
</organism>
<dbReference type="AlphaFoldDB" id="A0A9W5TA90"/>
<dbReference type="Proteomes" id="UP001057455">
    <property type="component" value="Unassembled WGS sequence"/>
</dbReference>
<keyword evidence="2" id="KW-1185">Reference proteome</keyword>
<evidence type="ECO:0000313" key="2">
    <source>
        <dbReference type="Proteomes" id="UP001057455"/>
    </source>
</evidence>
<proteinExistence type="predicted"/>
<dbReference type="EMBL" id="BLIY01000008">
    <property type="protein sequence ID" value="GFE53956.1"/>
    <property type="molecule type" value="Genomic_DNA"/>
</dbReference>
<name>A0A9W5TA90_BABOV</name>
<reference evidence="1" key="1">
    <citation type="submission" date="2019-12" db="EMBL/GenBank/DDBJ databases">
        <title>Genome sequence of Babesia ovis.</title>
        <authorList>
            <person name="Yamagishi J."/>
            <person name="Sevinc F."/>
            <person name="Xuan X."/>
        </authorList>
    </citation>
    <scope>NUCLEOTIDE SEQUENCE</scope>
    <source>
        <strain evidence="1">Selcuk</strain>
    </source>
</reference>
<sequence>MARLVSTTEKKADKLLVYLARKIKEHKPKNVVYFIVDILCTYYPRHISGLSKIWLMDKNLEDQKQHVREFFKKNNSTSCIAQHFINAGFDSLDSLTHLTTDVLDEIQAYNNTTWLPGHKVRVYQIFKDITKVVKAYKDEMKANRIAWQYGDSTMYSQFNSLYCTPQRVGAARIEGNSAVQQSAPAYYYSKGHPISSGSDVVYHASTIGKPTTTVYENPQGVLIKESPAIRNNATMSKIANISAQITTNKVMDRLIATSERDNTIDIQPANCCRRSAVN</sequence>
<dbReference type="OrthoDB" id="445338at2759"/>
<accession>A0A9W5TA90</accession>
<comment type="caution">
    <text evidence="1">The sequence shown here is derived from an EMBL/GenBank/DDBJ whole genome shotgun (WGS) entry which is preliminary data.</text>
</comment>
<gene>
    <name evidence="1" type="ORF">BaOVIS_013600</name>
</gene>